<organism evidence="9 10">
    <name type="scientific">Heracleum sosnowskyi</name>
    <dbReference type="NCBI Taxonomy" id="360622"/>
    <lineage>
        <taxon>Eukaryota</taxon>
        <taxon>Viridiplantae</taxon>
        <taxon>Streptophyta</taxon>
        <taxon>Embryophyta</taxon>
        <taxon>Tracheophyta</taxon>
        <taxon>Spermatophyta</taxon>
        <taxon>Magnoliopsida</taxon>
        <taxon>eudicotyledons</taxon>
        <taxon>Gunneridae</taxon>
        <taxon>Pentapetalae</taxon>
        <taxon>asterids</taxon>
        <taxon>campanulids</taxon>
        <taxon>Apiales</taxon>
        <taxon>Apiaceae</taxon>
        <taxon>Apioideae</taxon>
        <taxon>apioid superclade</taxon>
        <taxon>Tordylieae</taxon>
        <taxon>Tordyliinae</taxon>
        <taxon>Heracleum</taxon>
    </lineage>
</organism>
<keyword evidence="4 7" id="KW-0812">Transmembrane</keyword>
<reference evidence="9" key="1">
    <citation type="submission" date="2023-02" db="EMBL/GenBank/DDBJ databases">
        <title>Genome of toxic invasive species Heracleum sosnowskyi carries increased number of genes despite the absence of recent whole-genome duplications.</title>
        <authorList>
            <person name="Schelkunov M."/>
            <person name="Shtratnikova V."/>
            <person name="Makarenko M."/>
            <person name="Klepikova A."/>
            <person name="Omelchenko D."/>
            <person name="Novikova G."/>
            <person name="Obukhova E."/>
            <person name="Bogdanov V."/>
            <person name="Penin A."/>
            <person name="Logacheva M."/>
        </authorList>
    </citation>
    <scope>NUCLEOTIDE SEQUENCE</scope>
    <source>
        <strain evidence="9">Hsosn_3</strain>
        <tissue evidence="9">Leaf</tissue>
    </source>
</reference>
<dbReference type="EMBL" id="JAUIZM010000002">
    <property type="protein sequence ID" value="KAK1395808.1"/>
    <property type="molecule type" value="Genomic_DNA"/>
</dbReference>
<feature type="transmembrane region" description="Helical" evidence="7">
    <location>
        <begin position="144"/>
        <end position="162"/>
    </location>
</feature>
<evidence type="ECO:0000256" key="1">
    <source>
        <dbReference type="ARBA" id="ARBA00004308"/>
    </source>
</evidence>
<evidence type="ECO:0000313" key="9">
    <source>
        <dbReference type="EMBL" id="KAK1395808.1"/>
    </source>
</evidence>
<evidence type="ECO:0000256" key="6">
    <source>
        <dbReference type="ARBA" id="ARBA00023136"/>
    </source>
</evidence>
<evidence type="ECO:0000259" key="8">
    <source>
        <dbReference type="Pfam" id="PF11955"/>
    </source>
</evidence>
<evidence type="ECO:0000256" key="5">
    <source>
        <dbReference type="ARBA" id="ARBA00022989"/>
    </source>
</evidence>
<dbReference type="GO" id="GO:0003723">
    <property type="term" value="F:RNA binding"/>
    <property type="evidence" value="ECO:0007669"/>
    <property type="project" value="InterPro"/>
</dbReference>
<keyword evidence="3" id="KW-0808">Transferase</keyword>
<comment type="caution">
    <text evidence="9">The sequence shown here is derived from an EMBL/GenBank/DDBJ whole genome shotgun (WGS) entry which is preliminary data.</text>
</comment>
<dbReference type="AlphaFoldDB" id="A0AAD8N5S2"/>
<dbReference type="Pfam" id="PF11955">
    <property type="entry name" value="PORR"/>
    <property type="match status" value="1"/>
</dbReference>
<dbReference type="GO" id="GO:0030244">
    <property type="term" value="P:cellulose biosynthetic process"/>
    <property type="evidence" value="ECO:0007669"/>
    <property type="project" value="InterPro"/>
</dbReference>
<feature type="domain" description="PORR" evidence="8">
    <location>
        <begin position="1"/>
        <end position="69"/>
    </location>
</feature>
<evidence type="ECO:0000313" key="10">
    <source>
        <dbReference type="Proteomes" id="UP001237642"/>
    </source>
</evidence>
<keyword evidence="10" id="KW-1185">Reference proteome</keyword>
<dbReference type="Proteomes" id="UP001237642">
    <property type="component" value="Unassembled WGS sequence"/>
</dbReference>
<protein>
    <recommendedName>
        <fullName evidence="8">PORR domain-containing protein</fullName>
    </recommendedName>
</protein>
<evidence type="ECO:0000256" key="2">
    <source>
        <dbReference type="ARBA" id="ARBA00022676"/>
    </source>
</evidence>
<dbReference type="InterPro" id="IPR005150">
    <property type="entry name" value="Cellulose_synth"/>
</dbReference>
<reference evidence="9" key="2">
    <citation type="submission" date="2023-05" db="EMBL/GenBank/DDBJ databases">
        <authorList>
            <person name="Schelkunov M.I."/>
        </authorList>
    </citation>
    <scope>NUCLEOTIDE SEQUENCE</scope>
    <source>
        <strain evidence="9">Hsosn_3</strain>
        <tissue evidence="9">Leaf</tissue>
    </source>
</reference>
<accession>A0AAD8N5S2</accession>
<keyword evidence="5 7" id="KW-1133">Transmembrane helix</keyword>
<comment type="subcellular location">
    <subcellularLocation>
        <location evidence="1">Endomembrane system</location>
    </subcellularLocation>
</comment>
<dbReference type="PANTHER" id="PTHR31476:SF10">
    <property type="entry name" value="OS04G0546100 PROTEIN"/>
    <property type="match status" value="1"/>
</dbReference>
<evidence type="ECO:0000256" key="4">
    <source>
        <dbReference type="ARBA" id="ARBA00022692"/>
    </source>
</evidence>
<keyword evidence="2" id="KW-0328">Glycosyltransferase</keyword>
<gene>
    <name evidence="9" type="ORF">POM88_005671</name>
</gene>
<dbReference type="InterPro" id="IPR045040">
    <property type="entry name" value="PORR_fam"/>
</dbReference>
<name>A0AAD8N5S2_9APIA</name>
<proteinExistence type="predicted"/>
<keyword evidence="6 7" id="KW-0472">Membrane</keyword>
<dbReference type="PANTHER" id="PTHR31476">
    <property type="entry name" value="PROTEIN WHAT'S THIS FACTOR 1 HOMOLOG, CHLOROPLASTIC"/>
    <property type="match status" value="1"/>
</dbReference>
<evidence type="ECO:0000256" key="3">
    <source>
        <dbReference type="ARBA" id="ARBA00022679"/>
    </source>
</evidence>
<dbReference type="GO" id="GO:0016760">
    <property type="term" value="F:cellulose synthase (UDP-forming) activity"/>
    <property type="evidence" value="ECO:0007669"/>
    <property type="project" value="InterPro"/>
</dbReference>
<dbReference type="InterPro" id="IPR021099">
    <property type="entry name" value="PORR_domain"/>
</dbReference>
<dbReference type="GO" id="GO:0016020">
    <property type="term" value="C:membrane"/>
    <property type="evidence" value="ECO:0007669"/>
    <property type="project" value="InterPro"/>
</dbReference>
<feature type="transmembrane region" description="Helical" evidence="7">
    <location>
        <begin position="174"/>
        <end position="194"/>
    </location>
</feature>
<dbReference type="Pfam" id="PF03552">
    <property type="entry name" value="Cellulose_synt"/>
    <property type="match status" value="1"/>
</dbReference>
<sequence length="197" mass="22284">MTGEKTVPFQSLYNLKWDLGLLDDFDRNLIRKYPDCFRVVKGSNGLACLKLLKWDDEFVVSALQRGDETVDLSVSGNGETELRKFKRGKMGIDLEEWKRNEQFWLIGGTSAHLAAVLQGLLKVIAIAVGVSRTIYSIIPQWSRLLGGVFFSFWDLAHLYPFAKGLMGRRGRTPTIVFVWSGLIAITISLLWIAIEMN</sequence>
<dbReference type="GO" id="GO:0012505">
    <property type="term" value="C:endomembrane system"/>
    <property type="evidence" value="ECO:0007669"/>
    <property type="project" value="UniProtKB-SubCell"/>
</dbReference>
<evidence type="ECO:0000256" key="7">
    <source>
        <dbReference type="SAM" id="Phobius"/>
    </source>
</evidence>
<feature type="transmembrane region" description="Helical" evidence="7">
    <location>
        <begin position="119"/>
        <end position="138"/>
    </location>
</feature>